<feature type="non-terminal residue" evidence="2">
    <location>
        <position position="84"/>
    </location>
</feature>
<gene>
    <name evidence="2" type="ORF">BN1708_020678</name>
</gene>
<protein>
    <submittedName>
        <fullName evidence="2">Uncharacterized protein</fullName>
    </submittedName>
</protein>
<feature type="compositionally biased region" description="Basic residues" evidence="1">
    <location>
        <begin position="49"/>
        <end position="67"/>
    </location>
</feature>
<evidence type="ECO:0000313" key="2">
    <source>
        <dbReference type="EMBL" id="CRK39950.1"/>
    </source>
</evidence>
<feature type="non-terminal residue" evidence="2">
    <location>
        <position position="1"/>
    </location>
</feature>
<evidence type="ECO:0000313" key="3">
    <source>
        <dbReference type="Proteomes" id="UP000044602"/>
    </source>
</evidence>
<dbReference type="Proteomes" id="UP000044602">
    <property type="component" value="Unassembled WGS sequence"/>
</dbReference>
<evidence type="ECO:0000256" key="1">
    <source>
        <dbReference type="SAM" id="MobiDB-lite"/>
    </source>
</evidence>
<name>A0A0G4N0W5_VERLO</name>
<reference evidence="2 3" key="1">
    <citation type="submission" date="2015-05" db="EMBL/GenBank/DDBJ databases">
        <authorList>
            <person name="Wang D.B."/>
            <person name="Wang M."/>
        </authorList>
    </citation>
    <scope>NUCLEOTIDE SEQUENCE [LARGE SCALE GENOMIC DNA]</scope>
    <source>
        <strain evidence="2">VL1</strain>
    </source>
</reference>
<dbReference type="EMBL" id="CVQH01026064">
    <property type="protein sequence ID" value="CRK39950.1"/>
    <property type="molecule type" value="Genomic_DNA"/>
</dbReference>
<sequence>LRQQRLRGPRQAARHLPPQPLLQRQLPPALDPLRHRPHLQLVLREQPHVRRQLAHGRPGPRREHRLHQHEPGHRHEPRQRRARL</sequence>
<proteinExistence type="predicted"/>
<dbReference type="AlphaFoldDB" id="A0A0G4N0W5"/>
<keyword evidence="3" id="KW-1185">Reference proteome</keyword>
<feature type="region of interest" description="Disordered" evidence="1">
    <location>
        <begin position="1"/>
        <end position="84"/>
    </location>
</feature>
<accession>A0A0G4N0W5</accession>
<organism evidence="2 3">
    <name type="scientific">Verticillium longisporum</name>
    <name type="common">Verticillium dahliae var. longisporum</name>
    <dbReference type="NCBI Taxonomy" id="100787"/>
    <lineage>
        <taxon>Eukaryota</taxon>
        <taxon>Fungi</taxon>
        <taxon>Dikarya</taxon>
        <taxon>Ascomycota</taxon>
        <taxon>Pezizomycotina</taxon>
        <taxon>Sordariomycetes</taxon>
        <taxon>Hypocreomycetidae</taxon>
        <taxon>Glomerellales</taxon>
        <taxon>Plectosphaerellaceae</taxon>
        <taxon>Verticillium</taxon>
    </lineage>
</organism>
<feature type="compositionally biased region" description="Basic residues" evidence="1">
    <location>
        <begin position="75"/>
        <end position="84"/>
    </location>
</feature>